<dbReference type="Gene3D" id="4.10.60.10">
    <property type="entry name" value="Zinc finger, CCHC-type"/>
    <property type="match status" value="1"/>
</dbReference>
<keyword evidence="2" id="KW-0175">Coiled coil</keyword>
<reference evidence="5" key="1">
    <citation type="journal article" date="2019" name="Sci. Rep.">
        <title>Draft genome of Tanacetum cinerariifolium, the natural source of mosquito coil.</title>
        <authorList>
            <person name="Yamashiro T."/>
            <person name="Shiraishi A."/>
            <person name="Satake H."/>
            <person name="Nakayama K."/>
        </authorList>
    </citation>
    <scope>NUCLEOTIDE SEQUENCE</scope>
</reference>
<name>A0A6L2LM68_TANCI</name>
<evidence type="ECO:0000313" key="5">
    <source>
        <dbReference type="EMBL" id="GEU62067.1"/>
    </source>
</evidence>
<dbReference type="SUPFAM" id="SSF57756">
    <property type="entry name" value="Retrovirus zinc finger-like domains"/>
    <property type="match status" value="1"/>
</dbReference>
<evidence type="ECO:0000256" key="2">
    <source>
        <dbReference type="SAM" id="Coils"/>
    </source>
</evidence>
<dbReference type="GO" id="GO:0008270">
    <property type="term" value="F:zinc ion binding"/>
    <property type="evidence" value="ECO:0007669"/>
    <property type="project" value="UniProtKB-KW"/>
</dbReference>
<keyword evidence="1" id="KW-0862">Zinc</keyword>
<dbReference type="InterPro" id="IPR001878">
    <property type="entry name" value="Znf_CCHC"/>
</dbReference>
<keyword evidence="1" id="KW-0479">Metal-binding</keyword>
<feature type="domain" description="CCHC-type" evidence="4">
    <location>
        <begin position="172"/>
        <end position="186"/>
    </location>
</feature>
<keyword evidence="1" id="KW-0863">Zinc-finger</keyword>
<organism evidence="5">
    <name type="scientific">Tanacetum cinerariifolium</name>
    <name type="common">Dalmatian daisy</name>
    <name type="synonym">Chrysanthemum cinerariifolium</name>
    <dbReference type="NCBI Taxonomy" id="118510"/>
    <lineage>
        <taxon>Eukaryota</taxon>
        <taxon>Viridiplantae</taxon>
        <taxon>Streptophyta</taxon>
        <taxon>Embryophyta</taxon>
        <taxon>Tracheophyta</taxon>
        <taxon>Spermatophyta</taxon>
        <taxon>Magnoliopsida</taxon>
        <taxon>eudicotyledons</taxon>
        <taxon>Gunneridae</taxon>
        <taxon>Pentapetalae</taxon>
        <taxon>asterids</taxon>
        <taxon>campanulids</taxon>
        <taxon>Asterales</taxon>
        <taxon>Asteraceae</taxon>
        <taxon>Asteroideae</taxon>
        <taxon>Anthemideae</taxon>
        <taxon>Anthemidinae</taxon>
        <taxon>Tanacetum</taxon>
    </lineage>
</organism>
<dbReference type="InterPro" id="IPR036875">
    <property type="entry name" value="Znf_CCHC_sf"/>
</dbReference>
<accession>A0A6L2LM68</accession>
<feature type="region of interest" description="Disordered" evidence="3">
    <location>
        <begin position="481"/>
        <end position="519"/>
    </location>
</feature>
<evidence type="ECO:0000256" key="3">
    <source>
        <dbReference type="SAM" id="MobiDB-lite"/>
    </source>
</evidence>
<dbReference type="EMBL" id="BKCJ010004611">
    <property type="protein sequence ID" value="GEU62067.1"/>
    <property type="molecule type" value="Genomic_DNA"/>
</dbReference>
<comment type="caution">
    <text evidence="5">The sequence shown here is derived from an EMBL/GenBank/DDBJ whole genome shotgun (WGS) entry which is preliminary data.</text>
</comment>
<evidence type="ECO:0000259" key="4">
    <source>
        <dbReference type="PROSITE" id="PS50158"/>
    </source>
</evidence>
<dbReference type="AlphaFoldDB" id="A0A6L2LM68"/>
<gene>
    <name evidence="5" type="ORF">Tci_034045</name>
</gene>
<proteinExistence type="predicted"/>
<protein>
    <recommendedName>
        <fullName evidence="4">CCHC-type domain-containing protein</fullName>
    </recommendedName>
</protein>
<sequence>MNQKFLRSLSSEWNTHTIVWRNKPKVETMSMDDLYNNLKVYKSKVKGISSSSTNSQNMAFVSFRNSGSTNKAINTSHGVSSPSIQTNTTNLTNVDNLCDDVIYAFLASQPSSPQLVNKDLEQIHPDDLEDIDSKWQMAMLTMRARRFLKNTKKKMNINGTKTIGFDKSKVECYNCHQRRHFARECRAPRNQNNRNRESTTRNVPVETSTLSALVSCDGLENVKNLREQYDQLTKDYRKSQIKIVAYKSGLESVEARLEVFKKNKGIYEDDIKLLKREIQFKEIAITKLRKKLEKALKEKDKIQLTVEKFKNSSKSLNKFLDSQIADKCKIGLGYNTVPPPYKRNFLPPKPNFLFITPIDESADKPITSNPIVETSEAKSSEEKPKEMSANVVRDHDGDDGSDVRLLHIRPSLTCVLTWNPTAGHKSMRASNSTFKRSTMDEMVRLHGLGSNTSMGVPYIEDKIMAIVWGGKQRGHIPGMLTQLESQPEYGSGSRSGGCGDDELGDDENGGEDEEDEDDS</sequence>
<dbReference type="GO" id="GO:0003676">
    <property type="term" value="F:nucleic acid binding"/>
    <property type="evidence" value="ECO:0007669"/>
    <property type="project" value="InterPro"/>
</dbReference>
<evidence type="ECO:0000256" key="1">
    <source>
        <dbReference type="PROSITE-ProRule" id="PRU00047"/>
    </source>
</evidence>
<feature type="compositionally biased region" description="Acidic residues" evidence="3">
    <location>
        <begin position="499"/>
        <end position="519"/>
    </location>
</feature>
<dbReference type="PROSITE" id="PS50158">
    <property type="entry name" value="ZF_CCHC"/>
    <property type="match status" value="1"/>
</dbReference>
<feature type="compositionally biased region" description="Basic and acidic residues" evidence="3">
    <location>
        <begin position="375"/>
        <end position="398"/>
    </location>
</feature>
<feature type="coiled-coil region" evidence="2">
    <location>
        <begin position="222"/>
        <end position="312"/>
    </location>
</feature>
<dbReference type="SMART" id="SM00343">
    <property type="entry name" value="ZnF_C2HC"/>
    <property type="match status" value="1"/>
</dbReference>
<feature type="region of interest" description="Disordered" evidence="3">
    <location>
        <begin position="365"/>
        <end position="398"/>
    </location>
</feature>